<protein>
    <submittedName>
        <fullName evidence="5">Uncharacterized protein</fullName>
    </submittedName>
</protein>
<comment type="caution">
    <text evidence="5">The sequence shown here is derived from an EMBL/GenBank/DDBJ whole genome shotgun (WGS) entry which is preliminary data.</text>
</comment>
<evidence type="ECO:0000259" key="3">
    <source>
        <dbReference type="Pfam" id="PF10373"/>
    </source>
</evidence>
<evidence type="ECO:0000259" key="4">
    <source>
        <dbReference type="Pfam" id="PF10374"/>
    </source>
</evidence>
<keyword evidence="6" id="KW-1185">Reference proteome</keyword>
<accession>A0AAV0PCZ5</accession>
<feature type="compositionally biased region" description="Polar residues" evidence="1">
    <location>
        <begin position="739"/>
        <end position="753"/>
    </location>
</feature>
<feature type="domain" description="DNA/RNA-binding" evidence="3">
    <location>
        <begin position="185"/>
        <end position="481"/>
    </location>
</feature>
<dbReference type="GO" id="GO:0005697">
    <property type="term" value="C:telomerase holoenzyme complex"/>
    <property type="evidence" value="ECO:0007669"/>
    <property type="project" value="TreeGrafter"/>
</dbReference>
<dbReference type="Pfam" id="PF10374">
    <property type="entry name" value="EST1"/>
    <property type="match status" value="1"/>
</dbReference>
<dbReference type="SUPFAM" id="SSF48452">
    <property type="entry name" value="TPR-like"/>
    <property type="match status" value="1"/>
</dbReference>
<evidence type="ECO:0000313" key="6">
    <source>
        <dbReference type="Proteomes" id="UP001154282"/>
    </source>
</evidence>
<dbReference type="GO" id="GO:0070034">
    <property type="term" value="F:telomerase RNA binding"/>
    <property type="evidence" value="ECO:0007669"/>
    <property type="project" value="TreeGrafter"/>
</dbReference>
<feature type="domain" description="Telomerase activating protein Est1-like N-terminal" evidence="4">
    <location>
        <begin position="70"/>
        <end position="168"/>
    </location>
</feature>
<dbReference type="GO" id="GO:0000184">
    <property type="term" value="P:nuclear-transcribed mRNA catabolic process, nonsense-mediated decay"/>
    <property type="evidence" value="ECO:0007669"/>
    <property type="project" value="TreeGrafter"/>
</dbReference>
<sequence>MESSNSKNHHVEKSPLLKEVADLETQFLGMIHSSKVLWHSEVQLQYKKICSCYEKLLVLGDHKLEELQDVEYSLWKLHYRLIDEFRKRLRRIPDNGEPTAESVDGFKSFLSVASLYYQNLILNLRKNYGLQESFTLGSRNGGMQDKKLQFLWHRFLVCLGDLARYKEQQCKKSGQPNWSVPASQYLQATMVWPFNGNPHNQLAVLATYVGDEFLALYHCIRSLAVKEPFPDAWNNLLLLCEENRSSPLASISSDADFDFLKQASSGQMTSDCKVMKEQEEESSNGANLWVLIIRVISFFLIDSSLEEFPSTFASTIKELETLLSLDDTKLKATMESYHYMDSTRKEPFRTLQVVCILIFVIEHLKNRKEEVKESMQWALTSAFMIMGRLVDRCSKATPSSSCTLSPAVLIFIEWLETTFGDVEKYGSDDRTTVTIAISYFFSSLHELLKKLDAEKNEGDECEFNRPLWEDQELRGFAPIAPSCAALDFFSTHHQGPADSFESGKRIRACRIINAAKKISERSNGDQNWFTYDSCRQTIDAEEGIASVASTDNGTAVTDEKSSNHRANGKSAAGFLDEEEVILFKPLTRHNSEPIYKSSSDSFEDPMSPSREAGNQAVAADECLRRATSLLMAQYQAQGDNNNNGLPFHSDLTNFRRNNNFQQPMNDTLTSMFSEPSISPSFGSTIAAGPPSLNAWVSPSSFSHEKARGKTVKQTLAPIEEAVAASSSLRELSLSEPEENTATISGHSPYSSPLPSAPFLPDDDGATWLRNGNIPMLPPPHFSDHQQTSAGFSNWNGPPYDYTYYPPGFTYPPPQQQRRMTSAEWLRQYRENNPRANDHMWQPPSYASHVSPDQQWGIPPPLVYDHPPLMMQMGFPQVHGYLPSRQGLYGESPSLNEPEPLLQSSCIPLMENRKTGVSPAEAVLLGALAPGVNAPTWNTLKSAFVLLGVCLAVMLGLAFSSSDSALVLHVGFLVLITATLFFLLSWFLSQTGLVSIEHQMQDLDLVPKDGKDE</sequence>
<evidence type="ECO:0000256" key="1">
    <source>
        <dbReference type="SAM" id="MobiDB-lite"/>
    </source>
</evidence>
<evidence type="ECO:0000256" key="2">
    <source>
        <dbReference type="SAM" id="Phobius"/>
    </source>
</evidence>
<feature type="transmembrane region" description="Helical" evidence="2">
    <location>
        <begin position="941"/>
        <end position="958"/>
    </location>
</feature>
<dbReference type="InterPro" id="IPR011990">
    <property type="entry name" value="TPR-like_helical_dom_sf"/>
</dbReference>
<dbReference type="InterPro" id="IPR019458">
    <property type="entry name" value="Est1-like_N"/>
</dbReference>
<name>A0AAV0PCZ5_9ROSI</name>
<proteinExistence type="predicted"/>
<reference evidence="5" key="1">
    <citation type="submission" date="2022-08" db="EMBL/GenBank/DDBJ databases">
        <authorList>
            <person name="Gutierrez-Valencia J."/>
        </authorList>
    </citation>
    <scope>NUCLEOTIDE SEQUENCE</scope>
</reference>
<dbReference type="PANTHER" id="PTHR15696:SF0">
    <property type="entry name" value="TELOMERASE-BINDING PROTEIN EST1A"/>
    <property type="match status" value="1"/>
</dbReference>
<feature type="region of interest" description="Disordered" evidence="1">
    <location>
        <begin position="593"/>
        <end position="613"/>
    </location>
</feature>
<feature type="transmembrane region" description="Helical" evidence="2">
    <location>
        <begin position="965"/>
        <end position="987"/>
    </location>
</feature>
<gene>
    <name evidence="5" type="ORF">LITE_LOCUS37916</name>
</gene>
<dbReference type="AlphaFoldDB" id="A0AAV0PCZ5"/>
<dbReference type="Pfam" id="PF10373">
    <property type="entry name" value="EST1_DNA_bind"/>
    <property type="match status" value="1"/>
</dbReference>
<dbReference type="GO" id="GO:0042162">
    <property type="term" value="F:telomeric DNA binding"/>
    <property type="evidence" value="ECO:0007669"/>
    <property type="project" value="TreeGrafter"/>
</dbReference>
<dbReference type="InterPro" id="IPR018834">
    <property type="entry name" value="DNA/RNA-bd_Est1-type"/>
</dbReference>
<keyword evidence="2" id="KW-0812">Transmembrane</keyword>
<organism evidence="5 6">
    <name type="scientific">Linum tenue</name>
    <dbReference type="NCBI Taxonomy" id="586396"/>
    <lineage>
        <taxon>Eukaryota</taxon>
        <taxon>Viridiplantae</taxon>
        <taxon>Streptophyta</taxon>
        <taxon>Embryophyta</taxon>
        <taxon>Tracheophyta</taxon>
        <taxon>Spermatophyta</taxon>
        <taxon>Magnoliopsida</taxon>
        <taxon>eudicotyledons</taxon>
        <taxon>Gunneridae</taxon>
        <taxon>Pentapetalae</taxon>
        <taxon>rosids</taxon>
        <taxon>fabids</taxon>
        <taxon>Malpighiales</taxon>
        <taxon>Linaceae</taxon>
        <taxon>Linum</taxon>
    </lineage>
</organism>
<dbReference type="PANTHER" id="PTHR15696">
    <property type="entry name" value="SMG-7 SUPPRESSOR WITH MORPHOLOGICAL EFFECT ON GENITALIA PROTEIN 7"/>
    <property type="match status" value="1"/>
</dbReference>
<evidence type="ECO:0000313" key="5">
    <source>
        <dbReference type="EMBL" id="CAI0468723.1"/>
    </source>
</evidence>
<dbReference type="Gene3D" id="1.25.40.10">
    <property type="entry name" value="Tetratricopeptide repeat domain"/>
    <property type="match status" value="1"/>
</dbReference>
<dbReference type="Proteomes" id="UP001154282">
    <property type="component" value="Unassembled WGS sequence"/>
</dbReference>
<dbReference type="EMBL" id="CAMGYJ010000008">
    <property type="protein sequence ID" value="CAI0468723.1"/>
    <property type="molecule type" value="Genomic_DNA"/>
</dbReference>
<keyword evidence="2" id="KW-0472">Membrane</keyword>
<keyword evidence="2" id="KW-1133">Transmembrane helix</keyword>
<dbReference type="InterPro" id="IPR045153">
    <property type="entry name" value="Est1/Ebs1-like"/>
</dbReference>
<feature type="region of interest" description="Disordered" evidence="1">
    <location>
        <begin position="727"/>
        <end position="771"/>
    </location>
</feature>